<reference evidence="17 18" key="1">
    <citation type="submission" date="2017-01" db="EMBL/GenBank/DDBJ databases">
        <title>Genome sequencing of Arcobacter sp. LPB0137.</title>
        <authorList>
            <person name="Lee G.-W."/>
            <person name="Yi H."/>
        </authorList>
    </citation>
    <scope>NUCLEOTIDE SEQUENCE [LARGE SCALE GENOMIC DNA]</scope>
    <source>
        <strain evidence="17 18">LPB0137</strain>
    </source>
</reference>
<dbReference type="PANTHER" id="PTHR31528:SF1">
    <property type="entry name" value="4-AMINO-5-HYDROXYMETHYL-2-METHYLPYRIMIDINE PHOSPHATE SYNTHASE THI11-RELATED"/>
    <property type="match status" value="1"/>
</dbReference>
<dbReference type="EMBL" id="CP019070">
    <property type="protein sequence ID" value="APW67003.1"/>
    <property type="molecule type" value="Genomic_DNA"/>
</dbReference>
<dbReference type="CDD" id="cd00082">
    <property type="entry name" value="HisKA"/>
    <property type="match status" value="1"/>
</dbReference>
<gene>
    <name evidence="17" type="ORF">LPB137_10735</name>
</gene>
<comment type="catalytic activity">
    <reaction evidence="14">
        <text>N(6)-(pyridoxal phosphate)-L-lysyl-[4-amino-5-hydroxymethyl-2-methylpyrimidine phosphate synthase] + L-histidyl-[4-amino-5-hydroxymethyl-2-methylpyrimidine phosphate synthase] + 2 Fe(3+) + 4 H2O = L-lysyl-[4-amino-5-hydroxymethyl-2-methylpyrimidine phosphate synthase] + (2S)-2-amino-5-hydroxy-4-oxopentanoyl-[4-amino-5-hydroxymethyl-2-methylpyrimidine phosphate synthase] + 4-amino-2-methyl-5-(phosphooxymethyl)pyrimidine + 3-oxopropanoate + 2 Fe(2+) + 2 H(+)</text>
        <dbReference type="Rhea" id="RHEA:65756"/>
        <dbReference type="Rhea" id="RHEA-COMP:16892"/>
        <dbReference type="Rhea" id="RHEA-COMP:16893"/>
        <dbReference type="Rhea" id="RHEA-COMP:16894"/>
        <dbReference type="Rhea" id="RHEA-COMP:16895"/>
        <dbReference type="ChEBI" id="CHEBI:15377"/>
        <dbReference type="ChEBI" id="CHEBI:15378"/>
        <dbReference type="ChEBI" id="CHEBI:29033"/>
        <dbReference type="ChEBI" id="CHEBI:29034"/>
        <dbReference type="ChEBI" id="CHEBI:29969"/>
        <dbReference type="ChEBI" id="CHEBI:29979"/>
        <dbReference type="ChEBI" id="CHEBI:33190"/>
        <dbReference type="ChEBI" id="CHEBI:58354"/>
        <dbReference type="ChEBI" id="CHEBI:143915"/>
        <dbReference type="ChEBI" id="CHEBI:157692"/>
    </reaction>
    <physiologicalReaction direction="left-to-right" evidence="14">
        <dbReference type="Rhea" id="RHEA:65757"/>
    </physiologicalReaction>
</comment>
<feature type="domain" description="Histidine kinase" evidence="16">
    <location>
        <begin position="644"/>
        <end position="864"/>
    </location>
</feature>
<evidence type="ECO:0000256" key="5">
    <source>
        <dbReference type="ARBA" id="ARBA00011738"/>
    </source>
</evidence>
<dbReference type="InterPro" id="IPR005467">
    <property type="entry name" value="His_kinase_dom"/>
</dbReference>
<dbReference type="InterPro" id="IPR036890">
    <property type="entry name" value="HATPase_C_sf"/>
</dbReference>
<dbReference type="Pfam" id="PF09084">
    <property type="entry name" value="NMT1"/>
    <property type="match status" value="1"/>
</dbReference>
<proteinExistence type="inferred from homology"/>
<keyword evidence="8" id="KW-0808">Transferase</keyword>
<feature type="transmembrane region" description="Helical" evidence="15">
    <location>
        <begin position="564"/>
        <end position="581"/>
    </location>
</feature>
<dbReference type="InterPro" id="IPR036097">
    <property type="entry name" value="HisK_dim/P_sf"/>
</dbReference>
<dbReference type="PANTHER" id="PTHR31528">
    <property type="entry name" value="4-AMINO-5-HYDROXYMETHYL-2-METHYLPYRIMIDINE PHOSPHATE SYNTHASE THI11-RELATED"/>
    <property type="match status" value="1"/>
</dbReference>
<evidence type="ECO:0000256" key="12">
    <source>
        <dbReference type="ARBA" id="ARBA00023004"/>
    </source>
</evidence>
<comment type="similarity">
    <text evidence="4">Belongs to the NMT1/THI5 family.</text>
</comment>
<evidence type="ECO:0000256" key="14">
    <source>
        <dbReference type="ARBA" id="ARBA00048179"/>
    </source>
</evidence>
<dbReference type="SUPFAM" id="SSF55874">
    <property type="entry name" value="ATPase domain of HSP90 chaperone/DNA topoisomerase II/histidine kinase"/>
    <property type="match status" value="1"/>
</dbReference>
<dbReference type="OrthoDB" id="174578at2"/>
<accession>A0A1P8KR57</accession>
<keyword evidence="15" id="KW-0812">Transmembrane</keyword>
<keyword evidence="15" id="KW-0472">Membrane</keyword>
<dbReference type="GO" id="GO:0046872">
    <property type="term" value="F:metal ion binding"/>
    <property type="evidence" value="ECO:0007669"/>
    <property type="project" value="UniProtKB-KW"/>
</dbReference>
<evidence type="ECO:0000313" key="17">
    <source>
        <dbReference type="EMBL" id="APW67003.1"/>
    </source>
</evidence>
<keyword evidence="7" id="KW-0597">Phosphoprotein</keyword>
<evidence type="ECO:0000313" key="18">
    <source>
        <dbReference type="Proteomes" id="UP000186074"/>
    </source>
</evidence>
<keyword evidence="15" id="KW-1133">Transmembrane helix</keyword>
<evidence type="ECO:0000256" key="13">
    <source>
        <dbReference type="ARBA" id="ARBA00033171"/>
    </source>
</evidence>
<dbReference type="InterPro" id="IPR001638">
    <property type="entry name" value="Solute-binding_3/MltF_N"/>
</dbReference>
<keyword evidence="9" id="KW-0479">Metal-binding</keyword>
<dbReference type="AlphaFoldDB" id="A0A1P8KR57"/>
<dbReference type="CDD" id="cd13708">
    <property type="entry name" value="PBP2_BvgS_like_1"/>
    <property type="match status" value="1"/>
</dbReference>
<comment type="pathway">
    <text evidence="3">Cofactor biosynthesis; thiamine diphosphate biosynthesis.</text>
</comment>
<evidence type="ECO:0000256" key="11">
    <source>
        <dbReference type="ARBA" id="ARBA00022977"/>
    </source>
</evidence>
<evidence type="ECO:0000256" key="10">
    <source>
        <dbReference type="ARBA" id="ARBA00022898"/>
    </source>
</evidence>
<dbReference type="Gene3D" id="3.40.190.10">
    <property type="entry name" value="Periplasmic binding protein-like II"/>
    <property type="match status" value="4"/>
</dbReference>
<evidence type="ECO:0000256" key="1">
    <source>
        <dbReference type="ARBA" id="ARBA00000085"/>
    </source>
</evidence>
<comment type="function">
    <text evidence="2">Responsible for the formation of the pyrimidine heterocycle in the thiamine biosynthesis pathway. Catalyzes the formation of hydroxymethylpyrimidine phosphate (HMP-P) from histidine and pyridoxal phosphate (PLP). The protein uses PLP and the active site histidine to form HMP-P, generating an inactive enzyme. The enzyme can only undergo a single turnover, which suggests it is a suicide enzyme.</text>
</comment>
<dbReference type="SMART" id="SM00062">
    <property type="entry name" value="PBPb"/>
    <property type="match status" value="1"/>
</dbReference>
<dbReference type="PROSITE" id="PS50109">
    <property type="entry name" value="HIS_KIN"/>
    <property type="match status" value="1"/>
</dbReference>
<dbReference type="SUPFAM" id="SSF53850">
    <property type="entry name" value="Periplasmic binding protein-like II"/>
    <property type="match status" value="2"/>
</dbReference>
<evidence type="ECO:0000256" key="9">
    <source>
        <dbReference type="ARBA" id="ARBA00022723"/>
    </source>
</evidence>
<dbReference type="STRING" id="1850254.LPB137_10735"/>
<keyword evidence="11" id="KW-0784">Thiamine biosynthesis</keyword>
<dbReference type="InterPro" id="IPR004358">
    <property type="entry name" value="Sig_transdc_His_kin-like_C"/>
</dbReference>
<dbReference type="EC" id="2.7.13.3" evidence="6"/>
<dbReference type="GO" id="GO:0009228">
    <property type="term" value="P:thiamine biosynthetic process"/>
    <property type="evidence" value="ECO:0007669"/>
    <property type="project" value="UniProtKB-KW"/>
</dbReference>
<dbReference type="InterPro" id="IPR027939">
    <property type="entry name" value="NMT1/THI5"/>
</dbReference>
<dbReference type="InterPro" id="IPR003594">
    <property type="entry name" value="HATPase_dom"/>
</dbReference>
<keyword evidence="12" id="KW-0408">Iron</keyword>
<name>A0A1P8KR57_9BACT</name>
<dbReference type="Gene3D" id="1.10.287.130">
    <property type="match status" value="1"/>
</dbReference>
<evidence type="ECO:0000256" key="2">
    <source>
        <dbReference type="ARBA" id="ARBA00003469"/>
    </source>
</evidence>
<sequence>MNYLKSLFIITIFLPFTLLAKDLKPVTIQLSWFNQFQFAGYYIAKEKGFYEDLGLDVTIKPFEFGINIPKEVSLGNLDFAVGRETLLLERTSKQKIVALYALFQATPLVLLTTKESKIEVVEDFKGKTIMTTIDDASEVSLKSMISSNSIKFDDLNFIKHTHDINDLINKKTDVISAYLSKSPFDLKQKGIEYNVFDPKMYGFDMYSDFLFTSEKLINDDIETVDNFKKASIKGWNYAFSNMDEAADLIIEKYNVSNLSKEALLYEARELKKLAYFKTSHLGEVKKEKIQRIYDLYNVMGLTTEAIDIDDFVYYDKKIENLKFTEKEKKYLADKKEIRICAVKNFMPYSNFKDNKIEGLISDYMKLIEEKIGLPVFSVATNSFEESIEFIKDKKCEVIPALSKTKYREELLNFTQTYAYVPHVLITKNFVPFISNIRDIEQKKIAIIKDYSILEIVKNKYKNIQIIPVKDLDEGLRKVQNGEVFGFIGTNATTWYKLQTEFIDNLKISGKIDDVTRIRMAIQKEDVQLQKILNKIVINLDEETKNSILNKWLTIEYKKEFDFTVIWQVIAVLSILILAILYKQRLLKQMNKSLSLKVEEKTKELILINNELEQRIKKAVDENLKKDRILSQQSKMAAIGEMMENIAHQWRQPLSLITTGSSGLKIKKELDILEDKFMIETLDSIILSATSLSSTIDEFRDFFKPTKEKTEFSLFECCNKTLDLLNSKLKNKKIKVLKDIESIDIKAFESELIQVIMSILNNSRDAFCDEKDGKRLIFIDVLKEGNEVLIKIKDNAGGVGKDILEKIYEPYFTTKHKSQGTGIGLYMSKEIIDKHMNGKIESDNKKYIYDDIEYKGLETVITLPL</sequence>
<evidence type="ECO:0000256" key="6">
    <source>
        <dbReference type="ARBA" id="ARBA00012438"/>
    </source>
</evidence>
<protein>
    <recommendedName>
        <fullName evidence="6">histidine kinase</fullName>
        <ecNumber evidence="6">2.7.13.3</ecNumber>
    </recommendedName>
    <alternativeName>
        <fullName evidence="13">Thiamine pyrimidine synthase</fullName>
    </alternativeName>
</protein>
<keyword evidence="18" id="KW-1185">Reference proteome</keyword>
<organism evidence="17 18">
    <name type="scientific">Poseidonibacter parvus</name>
    <dbReference type="NCBI Taxonomy" id="1850254"/>
    <lineage>
        <taxon>Bacteria</taxon>
        <taxon>Pseudomonadati</taxon>
        <taxon>Campylobacterota</taxon>
        <taxon>Epsilonproteobacteria</taxon>
        <taxon>Campylobacterales</taxon>
        <taxon>Arcobacteraceae</taxon>
        <taxon>Poseidonibacter</taxon>
    </lineage>
</organism>
<comment type="subunit">
    <text evidence="5">Homodimer.</text>
</comment>
<evidence type="ECO:0000256" key="3">
    <source>
        <dbReference type="ARBA" id="ARBA00004948"/>
    </source>
</evidence>
<dbReference type="InterPro" id="IPR015168">
    <property type="entry name" value="SsuA/THI5"/>
</dbReference>
<keyword evidence="17" id="KW-0418">Kinase</keyword>
<dbReference type="PRINTS" id="PR00344">
    <property type="entry name" value="BCTRLSENSOR"/>
</dbReference>
<comment type="catalytic activity">
    <reaction evidence="1">
        <text>ATP + protein L-histidine = ADP + protein N-phospho-L-histidine.</text>
        <dbReference type="EC" id="2.7.13.3"/>
    </reaction>
</comment>
<dbReference type="InterPro" id="IPR003661">
    <property type="entry name" value="HisK_dim/P_dom"/>
</dbReference>
<dbReference type="SUPFAM" id="SSF47384">
    <property type="entry name" value="Homodimeric domain of signal transducing histidine kinase"/>
    <property type="match status" value="1"/>
</dbReference>
<dbReference type="Pfam" id="PF02518">
    <property type="entry name" value="HATPase_c"/>
    <property type="match status" value="1"/>
</dbReference>
<evidence type="ECO:0000259" key="16">
    <source>
        <dbReference type="PROSITE" id="PS50109"/>
    </source>
</evidence>
<evidence type="ECO:0000256" key="4">
    <source>
        <dbReference type="ARBA" id="ARBA00009406"/>
    </source>
</evidence>
<evidence type="ECO:0000256" key="15">
    <source>
        <dbReference type="SAM" id="Phobius"/>
    </source>
</evidence>
<dbReference type="Proteomes" id="UP000186074">
    <property type="component" value="Chromosome"/>
</dbReference>
<keyword evidence="10" id="KW-0663">Pyridoxal phosphate</keyword>
<dbReference type="Gene3D" id="3.30.565.10">
    <property type="entry name" value="Histidine kinase-like ATPase, C-terminal domain"/>
    <property type="match status" value="1"/>
</dbReference>
<dbReference type="Pfam" id="PF00497">
    <property type="entry name" value="SBP_bac_3"/>
    <property type="match status" value="1"/>
</dbReference>
<dbReference type="GO" id="GO:0000155">
    <property type="term" value="F:phosphorelay sensor kinase activity"/>
    <property type="evidence" value="ECO:0007669"/>
    <property type="project" value="InterPro"/>
</dbReference>
<evidence type="ECO:0000256" key="8">
    <source>
        <dbReference type="ARBA" id="ARBA00022679"/>
    </source>
</evidence>
<dbReference type="SMART" id="SM00387">
    <property type="entry name" value="HATPase_c"/>
    <property type="match status" value="1"/>
</dbReference>
<dbReference type="KEGG" id="alp:LPB137_10735"/>
<evidence type="ECO:0000256" key="7">
    <source>
        <dbReference type="ARBA" id="ARBA00022553"/>
    </source>
</evidence>